<evidence type="ECO:0000313" key="2">
    <source>
        <dbReference type="EMBL" id="MFD0902341.1"/>
    </source>
</evidence>
<dbReference type="Pfam" id="PF04860">
    <property type="entry name" value="Phage_portal"/>
    <property type="match status" value="1"/>
</dbReference>
<dbReference type="InterPro" id="IPR006427">
    <property type="entry name" value="Portal_HK97"/>
</dbReference>
<name>A0ABW3EUD3_9ACTN</name>
<proteinExistence type="predicted"/>
<dbReference type="Proteomes" id="UP001596972">
    <property type="component" value="Unassembled WGS sequence"/>
</dbReference>
<dbReference type="InterPro" id="IPR006944">
    <property type="entry name" value="Phage/GTA_portal"/>
</dbReference>
<feature type="region of interest" description="Disordered" evidence="1">
    <location>
        <begin position="420"/>
        <end position="443"/>
    </location>
</feature>
<accession>A0ABW3EUD3</accession>
<sequence>MGPAGRVGGHLAAGGGDARQVGACEFGDGGVRRIGERLVRWPWKRRAEERAITSVPWDQGGPAGTSRVDVDRALRLAPVYAAGRLLASSVAALPLQTYQRRGGARVKLEWVPELFWRPSVQGTLYDWVFRAVASMVYRGNAVGLVTARDEFEFPTMVEWLNPDQVHVQDDQMFGPGSFTNPIWYYQGRVVPTEDIVHIPWFTLPGRVWGLSPLAAYAASVNVGLSAQQFSEQWFDAGGTPPGTFRNSEKKVDQADANIIKARLTAAIRSRQPIVFGNDWEYTPISVSPNEARFIETMRLGATQIASIYGIPPEMIGGESGASMTYANTEMQQIQFLQTCLLPWLTKLEGALNLLLPPSQYVRFNADALIRADSQTRWANYKTAREIGVMNRDEIRALEDMAPLPDGQGADYEPLRAAQAPRAVERGEGEGAVVPLRVTGRTGQ</sequence>
<gene>
    <name evidence="2" type="ORF">ACFQ11_18225</name>
</gene>
<keyword evidence="3" id="KW-1185">Reference proteome</keyword>
<protein>
    <submittedName>
        <fullName evidence="2">Phage portal protein</fullName>
    </submittedName>
</protein>
<evidence type="ECO:0000313" key="3">
    <source>
        <dbReference type="Proteomes" id="UP001596972"/>
    </source>
</evidence>
<organism evidence="2 3">
    <name type="scientific">Actinomadura sediminis</name>
    <dbReference type="NCBI Taxonomy" id="1038904"/>
    <lineage>
        <taxon>Bacteria</taxon>
        <taxon>Bacillati</taxon>
        <taxon>Actinomycetota</taxon>
        <taxon>Actinomycetes</taxon>
        <taxon>Streptosporangiales</taxon>
        <taxon>Thermomonosporaceae</taxon>
        <taxon>Actinomadura</taxon>
    </lineage>
</organism>
<dbReference type="EMBL" id="JBHTJA010000034">
    <property type="protein sequence ID" value="MFD0902341.1"/>
    <property type="molecule type" value="Genomic_DNA"/>
</dbReference>
<dbReference type="Gene3D" id="1.20.1270.210">
    <property type="match status" value="1"/>
</dbReference>
<dbReference type="RefSeq" id="WP_378300148.1">
    <property type="nucleotide sequence ID" value="NZ_JBHTJA010000034.1"/>
</dbReference>
<dbReference type="Gene3D" id="3.40.140.120">
    <property type="match status" value="1"/>
</dbReference>
<reference evidence="3" key="1">
    <citation type="journal article" date="2019" name="Int. J. Syst. Evol. Microbiol.">
        <title>The Global Catalogue of Microorganisms (GCM) 10K type strain sequencing project: providing services to taxonomists for standard genome sequencing and annotation.</title>
        <authorList>
            <consortium name="The Broad Institute Genomics Platform"/>
            <consortium name="The Broad Institute Genome Sequencing Center for Infectious Disease"/>
            <person name="Wu L."/>
            <person name="Ma J."/>
        </authorList>
    </citation>
    <scope>NUCLEOTIDE SEQUENCE [LARGE SCALE GENOMIC DNA]</scope>
    <source>
        <strain evidence="3">JCM 31202</strain>
    </source>
</reference>
<dbReference type="Gene3D" id="3.30.1120.70">
    <property type="match status" value="1"/>
</dbReference>
<evidence type="ECO:0000256" key="1">
    <source>
        <dbReference type="SAM" id="MobiDB-lite"/>
    </source>
</evidence>
<comment type="caution">
    <text evidence="2">The sequence shown here is derived from an EMBL/GenBank/DDBJ whole genome shotgun (WGS) entry which is preliminary data.</text>
</comment>
<dbReference type="NCBIfam" id="TIGR01537">
    <property type="entry name" value="portal_HK97"/>
    <property type="match status" value="1"/>
</dbReference>